<keyword evidence="1" id="KW-0732">Signal</keyword>
<sequence>MKFLLAAVLITTAAAIPINHMELAKRAHATNEAVQTATAEDAQLDFTVNEKAMDALNGFGAALSNIFDNKNCNEESCPMNAVSDYLSEALPGLSMLATLPDRLDNLAHDAGKGKDGPSEKSPLENIDSFFEKDSVDRTMPQINKEVVESMISAIIAPIVSAIHNNPVVSAFHNPMPSTAGVPFMTKNTNTNNPNGVVQFASAAGSVMNDAHRAVSHALNGIFH</sequence>
<organism evidence="2 3">
    <name type="scientific">Rhizopus oryzae</name>
    <name type="common">Mucormycosis agent</name>
    <name type="synonym">Rhizopus arrhizus var. delemar</name>
    <dbReference type="NCBI Taxonomy" id="64495"/>
    <lineage>
        <taxon>Eukaryota</taxon>
        <taxon>Fungi</taxon>
        <taxon>Fungi incertae sedis</taxon>
        <taxon>Mucoromycota</taxon>
        <taxon>Mucoromycotina</taxon>
        <taxon>Mucoromycetes</taxon>
        <taxon>Mucorales</taxon>
        <taxon>Mucorineae</taxon>
        <taxon>Rhizopodaceae</taxon>
        <taxon>Rhizopus</taxon>
    </lineage>
</organism>
<gene>
    <name evidence="2" type="ORF">G6F64_000575</name>
</gene>
<evidence type="ECO:0000313" key="2">
    <source>
        <dbReference type="EMBL" id="KAG1315550.1"/>
    </source>
</evidence>
<evidence type="ECO:0000256" key="1">
    <source>
        <dbReference type="SAM" id="SignalP"/>
    </source>
</evidence>
<accession>A0A9P7BXG7</accession>
<dbReference type="AlphaFoldDB" id="A0A9P7BXG7"/>
<dbReference type="OrthoDB" id="2243484at2759"/>
<protein>
    <submittedName>
        <fullName evidence="2">Uncharacterized protein</fullName>
    </submittedName>
</protein>
<feature type="signal peptide" evidence="1">
    <location>
        <begin position="1"/>
        <end position="15"/>
    </location>
</feature>
<name>A0A9P7BXG7_RHIOR</name>
<proteinExistence type="predicted"/>
<keyword evidence="3" id="KW-1185">Reference proteome</keyword>
<comment type="caution">
    <text evidence="2">The sequence shown here is derived from an EMBL/GenBank/DDBJ whole genome shotgun (WGS) entry which is preliminary data.</text>
</comment>
<dbReference type="Proteomes" id="UP000716291">
    <property type="component" value="Unassembled WGS sequence"/>
</dbReference>
<dbReference type="EMBL" id="JAANQT010000036">
    <property type="protein sequence ID" value="KAG1315550.1"/>
    <property type="molecule type" value="Genomic_DNA"/>
</dbReference>
<evidence type="ECO:0000313" key="3">
    <source>
        <dbReference type="Proteomes" id="UP000716291"/>
    </source>
</evidence>
<reference evidence="2" key="1">
    <citation type="journal article" date="2020" name="Microb. Genom.">
        <title>Genetic diversity of clinical and environmental Mucorales isolates obtained from an investigation of mucormycosis cases among solid organ transplant recipients.</title>
        <authorList>
            <person name="Nguyen M.H."/>
            <person name="Kaul D."/>
            <person name="Muto C."/>
            <person name="Cheng S.J."/>
            <person name="Richter R.A."/>
            <person name="Bruno V.M."/>
            <person name="Liu G."/>
            <person name="Beyhan S."/>
            <person name="Sundermann A.J."/>
            <person name="Mounaud S."/>
            <person name="Pasculle A.W."/>
            <person name="Nierman W.C."/>
            <person name="Driscoll E."/>
            <person name="Cumbie R."/>
            <person name="Clancy C.J."/>
            <person name="Dupont C.L."/>
        </authorList>
    </citation>
    <scope>NUCLEOTIDE SEQUENCE</scope>
    <source>
        <strain evidence="2">GL11</strain>
    </source>
</reference>
<feature type="chain" id="PRO_5040370511" evidence="1">
    <location>
        <begin position="16"/>
        <end position="223"/>
    </location>
</feature>